<proteinExistence type="predicted"/>
<dbReference type="RefSeq" id="WP_138724930.1">
    <property type="nucleotide sequence ID" value="NZ_SSHJ02000011.1"/>
</dbReference>
<gene>
    <name evidence="1" type="ORF">E6A44_019880</name>
</gene>
<dbReference type="EMBL" id="SSHJ02000011">
    <property type="protein sequence ID" value="MFN0257855.1"/>
    <property type="molecule type" value="Genomic_DNA"/>
</dbReference>
<dbReference type="Pfam" id="PF02566">
    <property type="entry name" value="OsmC"/>
    <property type="match status" value="1"/>
</dbReference>
<dbReference type="Gene3D" id="3.30.300.20">
    <property type="match status" value="1"/>
</dbReference>
<dbReference type="InterPro" id="IPR052707">
    <property type="entry name" value="OsmC_Ohr_Peroxiredoxin"/>
</dbReference>
<evidence type="ECO:0000313" key="2">
    <source>
        <dbReference type="Proteomes" id="UP001517247"/>
    </source>
</evidence>
<reference evidence="1 2" key="1">
    <citation type="submission" date="2024-12" db="EMBL/GenBank/DDBJ databases">
        <authorList>
            <person name="Hu S."/>
        </authorList>
    </citation>
    <scope>NUCLEOTIDE SEQUENCE [LARGE SCALE GENOMIC DNA]</scope>
    <source>
        <strain evidence="1 2">THG-T11</strain>
    </source>
</reference>
<dbReference type="PANTHER" id="PTHR42830:SF2">
    <property type="entry name" value="OSMC_OHR FAMILY PROTEIN"/>
    <property type="match status" value="1"/>
</dbReference>
<keyword evidence="2" id="KW-1185">Reference proteome</keyword>
<dbReference type="InterPro" id="IPR015946">
    <property type="entry name" value="KH_dom-like_a/b"/>
</dbReference>
<dbReference type="InterPro" id="IPR003718">
    <property type="entry name" value="OsmC/Ohr_fam"/>
</dbReference>
<dbReference type="SUPFAM" id="SSF82784">
    <property type="entry name" value="OsmC-like"/>
    <property type="match status" value="1"/>
</dbReference>
<accession>A0ABW9JD79</accession>
<dbReference type="Proteomes" id="UP001517247">
    <property type="component" value="Unassembled WGS sequence"/>
</dbReference>
<sequence>MPLKHLFKAILNWQTNTNSEKRYIKNHAISFEGKSDLQLSAAKAFKGDPSLHNPEDLLLSSLMSCHMMSYLYVCSLHQINVLAYTDSASGTLETDEKGSGRFVKVHLHPIVTIDNPEQIELANSLHQKANELCFIANSCNFKVLHTATCNIGKKLS</sequence>
<protein>
    <submittedName>
        <fullName evidence="1">OsmC family protein</fullName>
    </submittedName>
</protein>
<comment type="caution">
    <text evidence="1">The sequence shown here is derived from an EMBL/GenBank/DDBJ whole genome shotgun (WGS) entry which is preliminary data.</text>
</comment>
<dbReference type="InterPro" id="IPR036102">
    <property type="entry name" value="OsmC/Ohrsf"/>
</dbReference>
<dbReference type="PANTHER" id="PTHR42830">
    <property type="entry name" value="OSMOTICALLY INDUCIBLE FAMILY PROTEIN"/>
    <property type="match status" value="1"/>
</dbReference>
<name>A0ABW9JD79_9SPHI</name>
<organism evidence="1 2">
    <name type="scientific">Pedobacter ureilyticus</name>
    <dbReference type="NCBI Taxonomy" id="1393051"/>
    <lineage>
        <taxon>Bacteria</taxon>
        <taxon>Pseudomonadati</taxon>
        <taxon>Bacteroidota</taxon>
        <taxon>Sphingobacteriia</taxon>
        <taxon>Sphingobacteriales</taxon>
        <taxon>Sphingobacteriaceae</taxon>
        <taxon>Pedobacter</taxon>
    </lineage>
</organism>
<evidence type="ECO:0000313" key="1">
    <source>
        <dbReference type="EMBL" id="MFN0257855.1"/>
    </source>
</evidence>